<dbReference type="PANTHER" id="PTHR43547:SF2">
    <property type="entry name" value="HYBRID SIGNAL TRANSDUCTION HISTIDINE KINASE C"/>
    <property type="match status" value="1"/>
</dbReference>
<dbReference type="Pfam" id="PF07494">
    <property type="entry name" value="Reg_prop"/>
    <property type="match status" value="3"/>
</dbReference>
<proteinExistence type="predicted"/>
<dbReference type="RefSeq" id="WP_279247297.1">
    <property type="nucleotide sequence ID" value="NZ_SHNN01000006.1"/>
</dbReference>
<dbReference type="Gene3D" id="2.60.40.10">
    <property type="entry name" value="Immunoglobulins"/>
    <property type="match status" value="1"/>
</dbReference>
<feature type="domain" description="Histidine kinase/HSP90-like ATPase" evidence="3">
    <location>
        <begin position="962"/>
        <end position="1062"/>
    </location>
</feature>
<evidence type="ECO:0000259" key="3">
    <source>
        <dbReference type="SMART" id="SM00387"/>
    </source>
</evidence>
<accession>A0ABT3TLQ3</accession>
<dbReference type="Proteomes" id="UP001143362">
    <property type="component" value="Unassembled WGS sequence"/>
</dbReference>
<dbReference type="SUPFAM" id="SSF55874">
    <property type="entry name" value="ATPase domain of HSP90 chaperone/DNA topoisomerase II/histidine kinase"/>
    <property type="match status" value="1"/>
</dbReference>
<keyword evidence="1" id="KW-0597">Phosphoprotein</keyword>
<organism evidence="4 5">
    <name type="scientific">Candidatus Litorirhabdus singularis</name>
    <dbReference type="NCBI Taxonomy" id="2518993"/>
    <lineage>
        <taxon>Bacteria</taxon>
        <taxon>Pseudomonadati</taxon>
        <taxon>Pseudomonadota</taxon>
        <taxon>Gammaproteobacteria</taxon>
        <taxon>Cellvibrionales</taxon>
        <taxon>Halieaceae</taxon>
        <taxon>Candidatus Litorirhabdus</taxon>
    </lineage>
</organism>
<feature type="transmembrane region" description="Helical" evidence="2">
    <location>
        <begin position="802"/>
        <end position="823"/>
    </location>
</feature>
<evidence type="ECO:0000256" key="2">
    <source>
        <dbReference type="SAM" id="Phobius"/>
    </source>
</evidence>
<protein>
    <recommendedName>
        <fullName evidence="3">Histidine kinase/HSP90-like ATPase domain-containing protein</fullName>
    </recommendedName>
</protein>
<evidence type="ECO:0000313" key="4">
    <source>
        <dbReference type="EMBL" id="MCX2983263.1"/>
    </source>
</evidence>
<gene>
    <name evidence="4" type="ORF">EYC98_20565</name>
</gene>
<dbReference type="InterPro" id="IPR011110">
    <property type="entry name" value="Reg_prop"/>
</dbReference>
<dbReference type="InterPro" id="IPR013783">
    <property type="entry name" value="Ig-like_fold"/>
</dbReference>
<keyword evidence="2" id="KW-0472">Membrane</keyword>
<dbReference type="EMBL" id="SHNN01000006">
    <property type="protein sequence ID" value="MCX2983263.1"/>
    <property type="molecule type" value="Genomic_DNA"/>
</dbReference>
<dbReference type="InterPro" id="IPR011047">
    <property type="entry name" value="Quinoprotein_ADH-like_sf"/>
</dbReference>
<evidence type="ECO:0000256" key="1">
    <source>
        <dbReference type="ARBA" id="ARBA00022553"/>
    </source>
</evidence>
<dbReference type="InterPro" id="IPR011123">
    <property type="entry name" value="Y_Y_Y"/>
</dbReference>
<reference evidence="4" key="1">
    <citation type="submission" date="2019-02" db="EMBL/GenBank/DDBJ databases">
        <authorList>
            <person name="Li S.-H."/>
        </authorList>
    </citation>
    <scope>NUCLEOTIDE SEQUENCE</scope>
    <source>
        <strain evidence="4">IMCC14734</strain>
    </source>
</reference>
<dbReference type="Gene3D" id="3.30.565.10">
    <property type="entry name" value="Histidine kinase-like ATPase, C-terminal domain"/>
    <property type="match status" value="1"/>
</dbReference>
<dbReference type="InterPro" id="IPR015943">
    <property type="entry name" value="WD40/YVTN_repeat-like_dom_sf"/>
</dbReference>
<dbReference type="SMART" id="SM00387">
    <property type="entry name" value="HATPase_c"/>
    <property type="match status" value="1"/>
</dbReference>
<dbReference type="InterPro" id="IPR003594">
    <property type="entry name" value="HATPase_dom"/>
</dbReference>
<dbReference type="SUPFAM" id="SSF63829">
    <property type="entry name" value="Calcium-dependent phosphotriesterase"/>
    <property type="match status" value="1"/>
</dbReference>
<dbReference type="Pfam" id="PF07495">
    <property type="entry name" value="Y_Y_Y"/>
    <property type="match status" value="1"/>
</dbReference>
<keyword evidence="5" id="KW-1185">Reference proteome</keyword>
<dbReference type="InterPro" id="IPR036890">
    <property type="entry name" value="HATPase_C_sf"/>
</dbReference>
<dbReference type="Gene3D" id="2.130.10.10">
    <property type="entry name" value="YVTN repeat-like/Quinoprotein amine dehydrogenase"/>
    <property type="match status" value="2"/>
</dbReference>
<keyword evidence="2" id="KW-0812">Transmembrane</keyword>
<dbReference type="SUPFAM" id="SSF50998">
    <property type="entry name" value="Quinoprotein alcohol dehydrogenase-like"/>
    <property type="match status" value="1"/>
</dbReference>
<evidence type="ECO:0000313" key="5">
    <source>
        <dbReference type="Proteomes" id="UP001143362"/>
    </source>
</evidence>
<comment type="caution">
    <text evidence="4">The sequence shown here is derived from an EMBL/GenBank/DDBJ whole genome shotgun (WGS) entry which is preliminary data.</text>
</comment>
<keyword evidence="2" id="KW-1133">Transmembrane helix</keyword>
<dbReference type="PANTHER" id="PTHR43547">
    <property type="entry name" value="TWO-COMPONENT HISTIDINE KINASE"/>
    <property type="match status" value="1"/>
</dbReference>
<name>A0ABT3TLQ3_9GAMM</name>
<sequence>MELTWIGAKMGNYRLIIGLILVLMTPSLLLASQDPVSRHNFKITRSAISEDLTQQTVRQTFQDETGLIWILTQEGLHRFDGYELRTYQASEENVGSISHNNVRQMVQDTSGKLWIATTGGGLNYYDPGARGFKTLVSGGETNSLLSNNISTLISDEIGMLWLGYLDGRLSMFDPHTQDFVHRTVFNRLATKNGAITAIAAPNPLQLWVGTTKEGLLLYQRHTGAISSSSGIAGTINDIVRSQITTLHIAPDQTLWIGTSADGLFAVNLESGELKNYRPLSGDNSSILSKAVNTIYEDHENRIWIGTDAGLSLFNAEGTFTNFNSKNSNLEEDFIMNILQDQEGNFWIGTHYGLYAGFHSRFEIFNAHHGLESESITSFAETAGNTLWVGTYDTLYFQNRGKSTFEEAEDRFFTSEKSPPRIMSLEANGDNLWIGTRTNGVAQLDLKEKNIKHFRQDSSPSRKIGANAIVDIFLDDRNVLWVSTFGGGVTSIGPNDQNSLTLSYSDTDSDTISSNVVYKTLELSEKWLLFTTTKGISLLNRDTLKVRRMLTYSPKAAKDQPHIIIDAIQDDSGRVWLSLQNSGLLLIGEPDPNLKVWNVESVETYPKLPKTTIYSMQKDEEGMLWLSAASGLARLNPNDLTLKTFDYSDGLQDNEFNFGASFKDSKGRLYFGGNRGFNRFDPARVVEERPPPRFVLTNIDIAGKELPVDVAYANINRLDIGHEDYYINFEFSALDYTEPHKNRYRYKLENFDRDWIDLGARHNASFTNLPSGHYRLHLKGANSDGVWNEDGKALALRIFPAPWLTWWAFSIYFGFLFWLIWFSLRYYDTYMLKERANELADVMHGTAEQAMDDLEDQLDIQQLLIENVRDHTEQVMNVVSDLLDKQAEVIDDPTLLELFKDNIERFAALKYLDHHIYYLADRLEVNFHDLVEQLIAARFTSLYVNEASVAVSNSTSTAGLPAAIAVPCAIIVNELLSNSYKHAFQDGLGIHYVNIVMEENVDLKGWRLEVSDSGSGLPGNVDPAQPTTFGLEVVRQFTLAINAAMTIDRTNGTQFVFEIPRPAIDPKTMLVPR</sequence>